<keyword evidence="2" id="KW-0964">Secreted</keyword>
<comment type="caution">
    <text evidence="4">The sequence shown here is derived from an EMBL/GenBank/DDBJ whole genome shotgun (WGS) entry which is preliminary data.</text>
</comment>
<dbReference type="PANTHER" id="PTHR39447:SF2">
    <property type="entry name" value="ALPHA-L-ARABINOFURANOSIDASE B"/>
    <property type="match status" value="1"/>
</dbReference>
<dbReference type="InterPro" id="IPR038964">
    <property type="entry name" value="ABFB"/>
</dbReference>
<dbReference type="GO" id="GO:0005576">
    <property type="term" value="C:extracellular region"/>
    <property type="evidence" value="ECO:0007669"/>
    <property type="project" value="UniProtKB-SubCell"/>
</dbReference>
<dbReference type="EC" id="3.2.1.55" evidence="2"/>
<evidence type="ECO:0000259" key="3">
    <source>
        <dbReference type="Pfam" id="PF09206"/>
    </source>
</evidence>
<dbReference type="AlphaFoldDB" id="A0A8H6ZBV1"/>
<evidence type="ECO:0000313" key="5">
    <source>
        <dbReference type="Proteomes" id="UP000623467"/>
    </source>
</evidence>
<dbReference type="Pfam" id="PF09206">
    <property type="entry name" value="ArabFuran-catal"/>
    <property type="match status" value="1"/>
</dbReference>
<reference evidence="4" key="1">
    <citation type="submission" date="2020-05" db="EMBL/GenBank/DDBJ databases">
        <title>Mycena genomes resolve the evolution of fungal bioluminescence.</title>
        <authorList>
            <person name="Tsai I.J."/>
        </authorList>
    </citation>
    <scope>NUCLEOTIDE SEQUENCE</scope>
    <source>
        <strain evidence="4">160909Yilan</strain>
    </source>
</reference>
<dbReference type="GO" id="GO:0046373">
    <property type="term" value="P:L-arabinose metabolic process"/>
    <property type="evidence" value="ECO:0007669"/>
    <property type="project" value="UniProtKB-UniRule"/>
</dbReference>
<evidence type="ECO:0000256" key="1">
    <source>
        <dbReference type="PIRSR" id="PIRSR638964-3"/>
    </source>
</evidence>
<dbReference type="GO" id="GO:0045490">
    <property type="term" value="P:pectin catabolic process"/>
    <property type="evidence" value="ECO:0007669"/>
    <property type="project" value="TreeGrafter"/>
</dbReference>
<keyword evidence="5" id="KW-1185">Reference proteome</keyword>
<keyword evidence="2" id="KW-0119">Carbohydrate metabolism</keyword>
<comment type="subcellular location">
    <subcellularLocation>
        <location evidence="2">Secreted</location>
    </subcellularLocation>
</comment>
<proteinExistence type="inferred from homology"/>
<keyword evidence="1" id="KW-1015">Disulfide bond</keyword>
<keyword evidence="2" id="KW-0858">Xylan degradation</keyword>
<dbReference type="GO" id="GO:0045493">
    <property type="term" value="P:xylan catabolic process"/>
    <property type="evidence" value="ECO:0007669"/>
    <property type="project" value="UniProtKB-KW"/>
</dbReference>
<keyword evidence="2" id="KW-0326">Glycosidase</keyword>
<dbReference type="EMBL" id="JACAZH010000003">
    <property type="protein sequence ID" value="KAF7372830.1"/>
    <property type="molecule type" value="Genomic_DNA"/>
</dbReference>
<evidence type="ECO:0000256" key="2">
    <source>
        <dbReference type="RuleBase" id="RU367111"/>
    </source>
</evidence>
<dbReference type="GO" id="GO:0031222">
    <property type="term" value="P:arabinan catabolic process"/>
    <property type="evidence" value="ECO:0007669"/>
    <property type="project" value="UniProtKB-UniRule"/>
</dbReference>
<dbReference type="InterPro" id="IPR013320">
    <property type="entry name" value="ConA-like_dom_sf"/>
</dbReference>
<organism evidence="4 5">
    <name type="scientific">Mycena sanguinolenta</name>
    <dbReference type="NCBI Taxonomy" id="230812"/>
    <lineage>
        <taxon>Eukaryota</taxon>
        <taxon>Fungi</taxon>
        <taxon>Dikarya</taxon>
        <taxon>Basidiomycota</taxon>
        <taxon>Agaricomycotina</taxon>
        <taxon>Agaricomycetes</taxon>
        <taxon>Agaricomycetidae</taxon>
        <taxon>Agaricales</taxon>
        <taxon>Marasmiineae</taxon>
        <taxon>Mycenaceae</taxon>
        <taxon>Mycena</taxon>
    </lineage>
</organism>
<comment type="catalytic activity">
    <reaction evidence="2">
        <text>Hydrolysis of terminal non-reducing alpha-L-arabinofuranoside residues in alpha-L-arabinosides.</text>
        <dbReference type="EC" id="3.2.1.55"/>
    </reaction>
</comment>
<dbReference type="Proteomes" id="UP000623467">
    <property type="component" value="Unassembled WGS sequence"/>
</dbReference>
<dbReference type="OrthoDB" id="157622at2759"/>
<keyword evidence="2" id="KW-0624">Polysaccharide degradation</keyword>
<feature type="disulfide bond" evidence="1">
    <location>
        <begin position="162"/>
        <end position="167"/>
    </location>
</feature>
<comment type="pathway">
    <text evidence="2">Glycan metabolism; L-arabinan degradation.</text>
</comment>
<dbReference type="InterPro" id="IPR015289">
    <property type="entry name" value="A-L-arabinofuranosidase_B_cat"/>
</dbReference>
<feature type="domain" description="Alpha-L-arabinofuranosidase B catalytic" evidence="3">
    <location>
        <begin position="101"/>
        <end position="245"/>
    </location>
</feature>
<accession>A0A8H6ZBV1</accession>
<feature type="disulfide bond" evidence="1">
    <location>
        <begin position="102"/>
        <end position="112"/>
    </location>
</feature>
<name>A0A8H6ZBV1_9AGAR</name>
<comment type="similarity">
    <text evidence="2">Belongs to the glycosyl hydrolase 54 family.</text>
</comment>
<dbReference type="SUPFAM" id="SSF49899">
    <property type="entry name" value="Concanavalin A-like lectins/glucanases"/>
    <property type="match status" value="1"/>
</dbReference>
<dbReference type="GO" id="GO:0046556">
    <property type="term" value="F:alpha-L-arabinofuranosidase activity"/>
    <property type="evidence" value="ECO:0007669"/>
    <property type="project" value="UniProtKB-UniRule"/>
</dbReference>
<keyword evidence="2" id="KW-0378">Hydrolase</keyword>
<sequence>MLLCTSDSALSLGRTSTRAAVEYSTPVRQTQMYYSYRVRTGARTPQSSFFNTARRPRPRGMLLQVNVFKCPFVTHEALIAMFQFFSLFALCLVAPLVSAGPCDIYASGGTPCVAAHSTTRALFSGYSGSLYQIKRGSDGATIHISPLAAGGVANATVQDSFCASTTCLITTIFDRTGRSNHLTQAPPGGATNGTDPNGFDNLAAADGAPVTLNRQKAYGIFISPGTGYRNDATNGIAVGDAAQSMVSSGGAGSGPWIEADLEDGLFPGANKTGNASNPIITSRFVTAVVKGELGTWAIHGGNAASGSLSTFYSGACPSGYTASPADTEIHWGVYSVESKESRWHQLIWQILMLRFL</sequence>
<protein>
    <recommendedName>
        <fullName evidence="2">Alpha-L-arabinofuranosidase</fullName>
        <ecNumber evidence="2">3.2.1.55</ecNumber>
    </recommendedName>
</protein>
<gene>
    <name evidence="4" type="ORF">MSAN_00489000</name>
</gene>
<dbReference type="PANTHER" id="PTHR39447">
    <property type="entry name" value="ALPHA-L-ARABINOFURANOSIDASE B"/>
    <property type="match status" value="1"/>
</dbReference>
<dbReference type="Gene3D" id="2.60.120.200">
    <property type="match status" value="2"/>
</dbReference>
<evidence type="ECO:0000313" key="4">
    <source>
        <dbReference type="EMBL" id="KAF7372830.1"/>
    </source>
</evidence>
<dbReference type="UniPathway" id="UPA00667"/>